<keyword evidence="2" id="KW-0479">Metal-binding</keyword>
<evidence type="ECO:0000256" key="2">
    <source>
        <dbReference type="ARBA" id="ARBA00022723"/>
    </source>
</evidence>
<dbReference type="PANTHER" id="PTHR33021:SF189">
    <property type="entry name" value="CUCUMBER PEELING CUPREDOXIN-LIKE"/>
    <property type="match status" value="1"/>
</dbReference>
<dbReference type="GO" id="GO:0046872">
    <property type="term" value="F:metal ion binding"/>
    <property type="evidence" value="ECO:0007669"/>
    <property type="project" value="UniProtKB-KW"/>
</dbReference>
<feature type="domain" description="Phytocyanin" evidence="8">
    <location>
        <begin position="26"/>
        <end position="131"/>
    </location>
</feature>
<keyword evidence="7" id="KW-0732">Signal</keyword>
<feature type="chain" id="PRO_5044773016" description="Phytocyanin domain-containing protein" evidence="7">
    <location>
        <begin position="26"/>
        <end position="196"/>
    </location>
</feature>
<dbReference type="InterPro" id="IPR039391">
    <property type="entry name" value="Phytocyanin-like"/>
</dbReference>
<keyword evidence="1" id="KW-0813">Transport</keyword>
<evidence type="ECO:0000256" key="4">
    <source>
        <dbReference type="ARBA" id="ARBA00023008"/>
    </source>
</evidence>
<feature type="signal peptide" evidence="7">
    <location>
        <begin position="1"/>
        <end position="25"/>
    </location>
</feature>
<dbReference type="AlphaFoldDB" id="A0ABD1MXW9"/>
<dbReference type="PROSITE" id="PS51485">
    <property type="entry name" value="PHYTOCYANIN"/>
    <property type="match status" value="1"/>
</dbReference>
<evidence type="ECO:0000256" key="5">
    <source>
        <dbReference type="ARBA" id="ARBA00023180"/>
    </source>
</evidence>
<dbReference type="Proteomes" id="UP001603857">
    <property type="component" value="Unassembled WGS sequence"/>
</dbReference>
<dbReference type="InterPro" id="IPR008972">
    <property type="entry name" value="Cupredoxin"/>
</dbReference>
<dbReference type="SUPFAM" id="SSF49503">
    <property type="entry name" value="Cupredoxins"/>
    <property type="match status" value="1"/>
</dbReference>
<proteinExistence type="predicted"/>
<feature type="region of interest" description="Disordered" evidence="6">
    <location>
        <begin position="131"/>
        <end position="175"/>
    </location>
</feature>
<gene>
    <name evidence="9" type="ORF">Fmac_008307</name>
</gene>
<dbReference type="PANTHER" id="PTHR33021">
    <property type="entry name" value="BLUE COPPER PROTEIN"/>
    <property type="match status" value="1"/>
</dbReference>
<protein>
    <recommendedName>
        <fullName evidence="8">Phytocyanin domain-containing protein</fullName>
    </recommendedName>
</protein>
<keyword evidence="5" id="KW-0325">Glycoprotein</keyword>
<evidence type="ECO:0000256" key="3">
    <source>
        <dbReference type="ARBA" id="ARBA00022982"/>
    </source>
</evidence>
<keyword evidence="4" id="KW-0186">Copper</keyword>
<dbReference type="InterPro" id="IPR003245">
    <property type="entry name" value="Phytocyanin_dom"/>
</dbReference>
<evidence type="ECO:0000256" key="1">
    <source>
        <dbReference type="ARBA" id="ARBA00022448"/>
    </source>
</evidence>
<dbReference type="Pfam" id="PF02298">
    <property type="entry name" value="Cu_bind_like"/>
    <property type="match status" value="1"/>
</dbReference>
<dbReference type="Gene3D" id="2.60.40.420">
    <property type="entry name" value="Cupredoxins - blue copper proteins"/>
    <property type="match status" value="1"/>
</dbReference>
<evidence type="ECO:0000256" key="7">
    <source>
        <dbReference type="SAM" id="SignalP"/>
    </source>
</evidence>
<evidence type="ECO:0000256" key="6">
    <source>
        <dbReference type="SAM" id="MobiDB-lite"/>
    </source>
</evidence>
<evidence type="ECO:0000313" key="9">
    <source>
        <dbReference type="EMBL" id="KAL2340367.1"/>
    </source>
</evidence>
<evidence type="ECO:0000259" key="8">
    <source>
        <dbReference type="PROSITE" id="PS51485"/>
    </source>
</evidence>
<keyword evidence="10" id="KW-1185">Reference proteome</keyword>
<dbReference type="FunFam" id="2.60.40.420:FF:000003">
    <property type="entry name" value="Blue copper"/>
    <property type="match status" value="1"/>
</dbReference>
<name>A0ABD1MXW9_9FABA</name>
<organism evidence="9 10">
    <name type="scientific">Flemingia macrophylla</name>
    <dbReference type="NCBI Taxonomy" id="520843"/>
    <lineage>
        <taxon>Eukaryota</taxon>
        <taxon>Viridiplantae</taxon>
        <taxon>Streptophyta</taxon>
        <taxon>Embryophyta</taxon>
        <taxon>Tracheophyta</taxon>
        <taxon>Spermatophyta</taxon>
        <taxon>Magnoliopsida</taxon>
        <taxon>eudicotyledons</taxon>
        <taxon>Gunneridae</taxon>
        <taxon>Pentapetalae</taxon>
        <taxon>rosids</taxon>
        <taxon>fabids</taxon>
        <taxon>Fabales</taxon>
        <taxon>Fabaceae</taxon>
        <taxon>Papilionoideae</taxon>
        <taxon>50 kb inversion clade</taxon>
        <taxon>NPAAA clade</taxon>
        <taxon>indigoferoid/millettioid clade</taxon>
        <taxon>Phaseoleae</taxon>
        <taxon>Flemingia</taxon>
    </lineage>
</organism>
<accession>A0ABD1MXW9</accession>
<evidence type="ECO:0000313" key="10">
    <source>
        <dbReference type="Proteomes" id="UP001603857"/>
    </source>
</evidence>
<sequence length="196" mass="20125">MGQLHNMASLITIAVAATILLNIEAAEYTVGDGTGWTNSASGGASFYSNWASNITFREGDILVFRFSTGHTVAEVTDQASFDSCNVNNNSGVINTSPARITLNHTGEFYFVCTVQGHCSNGGQKLSVNVTVTSTSTAPSPSPGSGTTDNGTTPSPESQSPPTQPGSTPSAPSPGSASSLVATFSLLLLSLLINSFI</sequence>
<dbReference type="EMBL" id="JBGMDY010000003">
    <property type="protein sequence ID" value="KAL2340367.1"/>
    <property type="molecule type" value="Genomic_DNA"/>
</dbReference>
<keyword evidence="3" id="KW-0249">Electron transport</keyword>
<reference evidence="9 10" key="1">
    <citation type="submission" date="2024-08" db="EMBL/GenBank/DDBJ databases">
        <title>Insights into the chromosomal genome structure of Flemingia macrophylla.</title>
        <authorList>
            <person name="Ding Y."/>
            <person name="Zhao Y."/>
            <person name="Bi W."/>
            <person name="Wu M."/>
            <person name="Zhao G."/>
            <person name="Gong Y."/>
            <person name="Li W."/>
            <person name="Zhang P."/>
        </authorList>
    </citation>
    <scope>NUCLEOTIDE SEQUENCE [LARGE SCALE GENOMIC DNA]</scope>
    <source>
        <strain evidence="9">DYQJB</strain>
        <tissue evidence="9">Leaf</tissue>
    </source>
</reference>
<comment type="caution">
    <text evidence="9">The sequence shown here is derived from an EMBL/GenBank/DDBJ whole genome shotgun (WGS) entry which is preliminary data.</text>
</comment>